<dbReference type="PANTHER" id="PTHR42756:SF1">
    <property type="entry name" value="TRANSCRIPTIONAL REPRESSOR OF EMRAB OPERON"/>
    <property type="match status" value="1"/>
</dbReference>
<accession>A0A345ZZK8</accession>
<protein>
    <submittedName>
        <fullName evidence="6">MarR family transcriptional regulator</fullName>
    </submittedName>
</protein>
<dbReference type="GO" id="GO:0003700">
    <property type="term" value="F:DNA-binding transcription factor activity"/>
    <property type="evidence" value="ECO:0007669"/>
    <property type="project" value="InterPro"/>
</dbReference>
<evidence type="ECO:0000256" key="1">
    <source>
        <dbReference type="ARBA" id="ARBA00023015"/>
    </source>
</evidence>
<dbReference type="InterPro" id="IPR036390">
    <property type="entry name" value="WH_DNA-bd_sf"/>
</dbReference>
<dbReference type="Pfam" id="PF01047">
    <property type="entry name" value="MarR"/>
    <property type="match status" value="1"/>
</dbReference>
<evidence type="ECO:0000256" key="4">
    <source>
        <dbReference type="SAM" id="MobiDB-lite"/>
    </source>
</evidence>
<reference evidence="6 7" key="1">
    <citation type="submission" date="2018-07" db="EMBL/GenBank/DDBJ databases">
        <authorList>
            <person name="Quirk P.G."/>
            <person name="Krulwich T.A."/>
        </authorList>
    </citation>
    <scope>NUCLEOTIDE SEQUENCE [LARGE SCALE GENOMIC DNA]</scope>
    <source>
        <strain evidence="6 7">CC-BB4</strain>
    </source>
</reference>
<evidence type="ECO:0000259" key="5">
    <source>
        <dbReference type="PROSITE" id="PS50995"/>
    </source>
</evidence>
<dbReference type="SUPFAM" id="SSF46785">
    <property type="entry name" value="Winged helix' DNA-binding domain"/>
    <property type="match status" value="1"/>
</dbReference>
<dbReference type="SMART" id="SM00347">
    <property type="entry name" value="HTH_MARR"/>
    <property type="match status" value="1"/>
</dbReference>
<dbReference type="InterPro" id="IPR000835">
    <property type="entry name" value="HTH_MarR-typ"/>
</dbReference>
<gene>
    <name evidence="6" type="ORF">DW352_18650</name>
</gene>
<dbReference type="AlphaFoldDB" id="A0A345ZZK8"/>
<dbReference type="Proteomes" id="UP000254889">
    <property type="component" value="Chromosome"/>
</dbReference>
<dbReference type="EMBL" id="CP031417">
    <property type="protein sequence ID" value="AXK82355.1"/>
    <property type="molecule type" value="Genomic_DNA"/>
</dbReference>
<keyword evidence="7" id="KW-1185">Reference proteome</keyword>
<evidence type="ECO:0000256" key="2">
    <source>
        <dbReference type="ARBA" id="ARBA00023125"/>
    </source>
</evidence>
<keyword evidence="1" id="KW-0805">Transcription regulation</keyword>
<dbReference type="InterPro" id="IPR036388">
    <property type="entry name" value="WH-like_DNA-bd_sf"/>
</dbReference>
<feature type="region of interest" description="Disordered" evidence="4">
    <location>
        <begin position="160"/>
        <end position="187"/>
    </location>
</feature>
<dbReference type="PROSITE" id="PS50995">
    <property type="entry name" value="HTH_MARR_2"/>
    <property type="match status" value="1"/>
</dbReference>
<dbReference type="InterPro" id="IPR011991">
    <property type="entry name" value="ArsR-like_HTH"/>
</dbReference>
<dbReference type="OrthoDB" id="511972at2"/>
<dbReference type="RefSeq" id="WP_115692734.1">
    <property type="nucleotide sequence ID" value="NZ_CP031417.1"/>
</dbReference>
<dbReference type="PANTHER" id="PTHR42756">
    <property type="entry name" value="TRANSCRIPTIONAL REGULATOR, MARR"/>
    <property type="match status" value="1"/>
</dbReference>
<dbReference type="GO" id="GO:0003677">
    <property type="term" value="F:DNA binding"/>
    <property type="evidence" value="ECO:0007669"/>
    <property type="project" value="UniProtKB-KW"/>
</dbReference>
<proteinExistence type="predicted"/>
<name>A0A345ZZK8_9HYPH</name>
<dbReference type="KEGG" id="ptaw:DW352_18650"/>
<keyword evidence="2" id="KW-0238">DNA-binding</keyword>
<evidence type="ECO:0000313" key="7">
    <source>
        <dbReference type="Proteomes" id="UP000254889"/>
    </source>
</evidence>
<organism evidence="6 7">
    <name type="scientific">Pseudolabrys taiwanensis</name>
    <dbReference type="NCBI Taxonomy" id="331696"/>
    <lineage>
        <taxon>Bacteria</taxon>
        <taxon>Pseudomonadati</taxon>
        <taxon>Pseudomonadota</taxon>
        <taxon>Alphaproteobacteria</taxon>
        <taxon>Hyphomicrobiales</taxon>
        <taxon>Xanthobacteraceae</taxon>
        <taxon>Pseudolabrys</taxon>
    </lineage>
</organism>
<dbReference type="Gene3D" id="1.10.10.10">
    <property type="entry name" value="Winged helix-like DNA-binding domain superfamily/Winged helix DNA-binding domain"/>
    <property type="match status" value="1"/>
</dbReference>
<evidence type="ECO:0000313" key="6">
    <source>
        <dbReference type="EMBL" id="AXK82355.1"/>
    </source>
</evidence>
<keyword evidence="3" id="KW-0804">Transcription</keyword>
<feature type="domain" description="HTH marR-type" evidence="5">
    <location>
        <begin position="22"/>
        <end position="158"/>
    </location>
</feature>
<sequence>MSTPPTSGMETILRHWREAVPDDRLAHLVRDAARSLVRALSVRLAEHDVSFGHWSFLRILWEGDGLTQRELSDQAGVMEPTTFSALKTMEKLGYVERRQLGNDRKKVYVFLTPTGRALKERLVPQAEEVNRIAVEGVKTADIAAARTVLLAVIENLARHEQETDKRMPSTRQISRLAAKGGRRSRKK</sequence>
<dbReference type="CDD" id="cd00090">
    <property type="entry name" value="HTH_ARSR"/>
    <property type="match status" value="1"/>
</dbReference>
<evidence type="ECO:0000256" key="3">
    <source>
        <dbReference type="ARBA" id="ARBA00023163"/>
    </source>
</evidence>